<comment type="similarity">
    <text evidence="1">Belongs to the D-alanine--D-alanine ligase family.</text>
</comment>
<dbReference type="PANTHER" id="PTHR23132:SF23">
    <property type="entry name" value="D-ALANINE--D-ALANINE LIGASE B"/>
    <property type="match status" value="1"/>
</dbReference>
<dbReference type="GO" id="GO:0071555">
    <property type="term" value="P:cell wall organization"/>
    <property type="evidence" value="ECO:0007669"/>
    <property type="project" value="UniProtKB-KW"/>
</dbReference>
<evidence type="ECO:0000313" key="6">
    <source>
        <dbReference type="EMBL" id="OGN27100.1"/>
    </source>
</evidence>
<evidence type="ECO:0000256" key="2">
    <source>
        <dbReference type="ARBA" id="ARBA00022598"/>
    </source>
</evidence>
<feature type="domain" description="ATP-grasp" evidence="5">
    <location>
        <begin position="114"/>
        <end position="325"/>
    </location>
</feature>
<dbReference type="InterPro" id="IPR016185">
    <property type="entry name" value="PreATP-grasp_dom_sf"/>
</dbReference>
<evidence type="ECO:0000313" key="7">
    <source>
        <dbReference type="Proteomes" id="UP000178444"/>
    </source>
</evidence>
<gene>
    <name evidence="6" type="ORF">A2941_00165</name>
</gene>
<keyword evidence="2" id="KW-0436">Ligase</keyword>
<dbReference type="InterPro" id="IPR013815">
    <property type="entry name" value="ATP_grasp_subdomain_1"/>
</dbReference>
<evidence type="ECO:0000259" key="5">
    <source>
        <dbReference type="PROSITE" id="PS50975"/>
    </source>
</evidence>
<comment type="caution">
    <text evidence="6">The sequence shown here is derived from an EMBL/GenBank/DDBJ whole genome shotgun (WGS) entry which is preliminary data.</text>
</comment>
<dbReference type="Pfam" id="PF07478">
    <property type="entry name" value="Dala_Dala_lig_C"/>
    <property type="match status" value="1"/>
</dbReference>
<sequence length="334" mass="38085">MRILILYNLAQEVKKGTQADLSCEQEISIIVPLVSEALKERGHQVETMETTFDVWERLRVVRASVDIVLNMAEAFGGTNANETLIPAMLEALEIPFTGASTHNMHLTLDKEKTKLVARSYGIPVPDYQVFRTGREPLRSSLKFPLIVKPIREEASIGIRKNSVVTSMKTLRTRIREILRKYQQSALVEQFIEGREISVGIIGNIPDLRVFQPLEFLFPEATSLFDKIRSYEYKWGGKKEVMVRAELPEDVIARLASYTRTAYEATECRDYARMDYRFDSENNTHLLEVNYNPGIGPNTHGLNNTLTMMASFEDLTFEDLVEQIILIAAKRYGLT</sequence>
<reference evidence="6 7" key="1">
    <citation type="journal article" date="2016" name="Nat. Commun.">
        <title>Thousands of microbial genomes shed light on interconnected biogeochemical processes in an aquifer system.</title>
        <authorList>
            <person name="Anantharaman K."/>
            <person name="Brown C.T."/>
            <person name="Hug L.A."/>
            <person name="Sharon I."/>
            <person name="Castelle C.J."/>
            <person name="Probst A.J."/>
            <person name="Thomas B.C."/>
            <person name="Singh A."/>
            <person name="Wilkins M.J."/>
            <person name="Karaoz U."/>
            <person name="Brodie E.L."/>
            <person name="Williams K.H."/>
            <person name="Hubbard S.S."/>
            <person name="Banfield J.F."/>
        </authorList>
    </citation>
    <scope>NUCLEOTIDE SEQUENCE [LARGE SCALE GENOMIC DNA]</scope>
</reference>
<proteinExistence type="inferred from homology"/>
<dbReference type="Gene3D" id="3.30.470.20">
    <property type="entry name" value="ATP-grasp fold, B domain"/>
    <property type="match status" value="1"/>
</dbReference>
<name>A0A1F8GQ59_9BACT</name>
<evidence type="ECO:0000256" key="3">
    <source>
        <dbReference type="ARBA" id="ARBA00023316"/>
    </source>
</evidence>
<organism evidence="6 7">
    <name type="scientific">Candidatus Yanofskybacteria bacterium RIFCSPLOWO2_01_FULL_49_17</name>
    <dbReference type="NCBI Taxonomy" id="1802700"/>
    <lineage>
        <taxon>Bacteria</taxon>
        <taxon>Candidatus Yanofskyibacteriota</taxon>
    </lineage>
</organism>
<dbReference type="GO" id="GO:0008716">
    <property type="term" value="F:D-alanine-D-alanine ligase activity"/>
    <property type="evidence" value="ECO:0007669"/>
    <property type="project" value="InterPro"/>
</dbReference>
<dbReference type="InterPro" id="IPR011761">
    <property type="entry name" value="ATP-grasp"/>
</dbReference>
<dbReference type="SUPFAM" id="SSF56059">
    <property type="entry name" value="Glutathione synthetase ATP-binding domain-like"/>
    <property type="match status" value="1"/>
</dbReference>
<dbReference type="Gene3D" id="3.30.1490.20">
    <property type="entry name" value="ATP-grasp fold, A domain"/>
    <property type="match status" value="1"/>
</dbReference>
<dbReference type="AlphaFoldDB" id="A0A1F8GQ59"/>
<dbReference type="GO" id="GO:0005524">
    <property type="term" value="F:ATP binding"/>
    <property type="evidence" value="ECO:0007669"/>
    <property type="project" value="UniProtKB-UniRule"/>
</dbReference>
<keyword evidence="4" id="KW-0067">ATP-binding</keyword>
<dbReference type="EMBL" id="MGKO01000016">
    <property type="protein sequence ID" value="OGN27100.1"/>
    <property type="molecule type" value="Genomic_DNA"/>
</dbReference>
<protein>
    <recommendedName>
        <fullName evidence="5">ATP-grasp domain-containing protein</fullName>
    </recommendedName>
</protein>
<dbReference type="SUPFAM" id="SSF52440">
    <property type="entry name" value="PreATP-grasp domain"/>
    <property type="match status" value="1"/>
</dbReference>
<dbReference type="PANTHER" id="PTHR23132">
    <property type="entry name" value="D-ALANINE--D-ALANINE LIGASE"/>
    <property type="match status" value="1"/>
</dbReference>
<dbReference type="GO" id="GO:0046872">
    <property type="term" value="F:metal ion binding"/>
    <property type="evidence" value="ECO:0007669"/>
    <property type="project" value="InterPro"/>
</dbReference>
<evidence type="ECO:0000256" key="1">
    <source>
        <dbReference type="ARBA" id="ARBA00010871"/>
    </source>
</evidence>
<dbReference type="Proteomes" id="UP000178444">
    <property type="component" value="Unassembled WGS sequence"/>
</dbReference>
<dbReference type="Gene3D" id="3.40.50.20">
    <property type="match status" value="1"/>
</dbReference>
<dbReference type="InterPro" id="IPR011095">
    <property type="entry name" value="Dala_Dala_lig_C"/>
</dbReference>
<keyword evidence="4" id="KW-0547">Nucleotide-binding</keyword>
<accession>A0A1F8GQ59</accession>
<dbReference type="PROSITE" id="PS50975">
    <property type="entry name" value="ATP_GRASP"/>
    <property type="match status" value="1"/>
</dbReference>
<keyword evidence="3" id="KW-0961">Cell wall biogenesis/degradation</keyword>
<evidence type="ECO:0000256" key="4">
    <source>
        <dbReference type="PROSITE-ProRule" id="PRU00409"/>
    </source>
</evidence>